<dbReference type="PATRIC" id="fig|121290.4.peg.1522"/>
<reference evidence="1 2" key="1">
    <citation type="submission" date="2015-10" db="EMBL/GenBank/DDBJ databases">
        <title>Transcriptomic analysis of a linuron degrading triple-species bacterial consortium.</title>
        <authorList>
            <person name="Albers P."/>
        </authorList>
    </citation>
    <scope>NUCLEOTIDE SEQUENCE [LARGE SCALE GENOMIC DNA]</scope>
    <source>
        <strain evidence="1 2">WDL6</strain>
    </source>
</reference>
<dbReference type="STRING" id="121290.APY04_0146"/>
<dbReference type="EMBL" id="LMTR01000012">
    <property type="protein sequence ID" value="KWT72352.1"/>
    <property type="molecule type" value="Genomic_DNA"/>
</dbReference>
<keyword evidence="2" id="KW-1185">Reference proteome</keyword>
<proteinExistence type="predicted"/>
<comment type="caution">
    <text evidence="1">The sequence shown here is derived from an EMBL/GenBank/DDBJ whole genome shotgun (WGS) entry which is preliminary data.</text>
</comment>
<sequence length="143" mass="15182">MGIDAERQQMIRSNAAFAIEEMGELAGVAFGFNEGSVAWVEGFIERQREVLQGDTSEGLVNVLGCYLGEAIIAAVPDATWDEEPQIGLGVRFANGDMVFPFAKVTKQLREGLATGESVLSFYNVSIGYVATGQLGSADGSEAP</sequence>
<evidence type="ECO:0000313" key="2">
    <source>
        <dbReference type="Proteomes" id="UP000059074"/>
    </source>
</evidence>
<dbReference type="AlphaFoldDB" id="A0A109BP28"/>
<organism evidence="1 2">
    <name type="scientific">Hyphomicrobium sulfonivorans</name>
    <dbReference type="NCBI Taxonomy" id="121290"/>
    <lineage>
        <taxon>Bacteria</taxon>
        <taxon>Pseudomonadati</taxon>
        <taxon>Pseudomonadota</taxon>
        <taxon>Alphaproteobacteria</taxon>
        <taxon>Hyphomicrobiales</taxon>
        <taxon>Hyphomicrobiaceae</taxon>
        <taxon>Hyphomicrobium</taxon>
    </lineage>
</organism>
<accession>A0A109BP28</accession>
<evidence type="ECO:0000313" key="1">
    <source>
        <dbReference type="EMBL" id="KWT72352.1"/>
    </source>
</evidence>
<dbReference type="Proteomes" id="UP000059074">
    <property type="component" value="Unassembled WGS sequence"/>
</dbReference>
<protein>
    <submittedName>
        <fullName evidence="1">Uncharacterized protein</fullName>
    </submittedName>
</protein>
<dbReference type="RefSeq" id="WP_068458959.1">
    <property type="nucleotide sequence ID" value="NZ_JAEFBX010000003.1"/>
</dbReference>
<gene>
    <name evidence="1" type="ORF">APY04_0146</name>
</gene>
<dbReference type="OrthoDB" id="7933343at2"/>
<name>A0A109BP28_HYPSL</name>